<dbReference type="EMBL" id="JAYWIO010000003">
    <property type="protein sequence ID" value="KAK7275447.1"/>
    <property type="molecule type" value="Genomic_DNA"/>
</dbReference>
<gene>
    <name evidence="2" type="ORF">RIF29_16564</name>
</gene>
<keyword evidence="3" id="KW-1185">Reference proteome</keyword>
<comment type="caution">
    <text evidence="2">The sequence shown here is derived from an EMBL/GenBank/DDBJ whole genome shotgun (WGS) entry which is preliminary data.</text>
</comment>
<feature type="region of interest" description="Disordered" evidence="1">
    <location>
        <begin position="1"/>
        <end position="44"/>
    </location>
</feature>
<reference evidence="2 3" key="1">
    <citation type="submission" date="2024-01" db="EMBL/GenBank/DDBJ databases">
        <title>The genomes of 5 underutilized Papilionoideae crops provide insights into root nodulation and disease resistanc.</title>
        <authorList>
            <person name="Yuan L."/>
        </authorList>
    </citation>
    <scope>NUCLEOTIDE SEQUENCE [LARGE SCALE GENOMIC DNA]</scope>
    <source>
        <strain evidence="2">ZHUSHIDOU_FW_LH</strain>
        <tissue evidence="2">Leaf</tissue>
    </source>
</reference>
<proteinExistence type="predicted"/>
<name>A0AAN9FFK7_CROPI</name>
<evidence type="ECO:0000313" key="3">
    <source>
        <dbReference type="Proteomes" id="UP001372338"/>
    </source>
</evidence>
<dbReference type="AlphaFoldDB" id="A0AAN9FFK7"/>
<evidence type="ECO:0000313" key="2">
    <source>
        <dbReference type="EMBL" id="KAK7275447.1"/>
    </source>
</evidence>
<accession>A0AAN9FFK7</accession>
<sequence length="93" mass="10260">MPRKEKGEREKNPFGKRNRGGSDSLCSRDLFIKNSSSDGGGLEPAATAAAVDLNHQQQQRWDGETRTGDGLWAATRREALREMGAVQLDSWNS</sequence>
<dbReference type="Proteomes" id="UP001372338">
    <property type="component" value="Unassembled WGS sequence"/>
</dbReference>
<organism evidence="2 3">
    <name type="scientific">Crotalaria pallida</name>
    <name type="common">Smooth rattlebox</name>
    <name type="synonym">Crotalaria striata</name>
    <dbReference type="NCBI Taxonomy" id="3830"/>
    <lineage>
        <taxon>Eukaryota</taxon>
        <taxon>Viridiplantae</taxon>
        <taxon>Streptophyta</taxon>
        <taxon>Embryophyta</taxon>
        <taxon>Tracheophyta</taxon>
        <taxon>Spermatophyta</taxon>
        <taxon>Magnoliopsida</taxon>
        <taxon>eudicotyledons</taxon>
        <taxon>Gunneridae</taxon>
        <taxon>Pentapetalae</taxon>
        <taxon>rosids</taxon>
        <taxon>fabids</taxon>
        <taxon>Fabales</taxon>
        <taxon>Fabaceae</taxon>
        <taxon>Papilionoideae</taxon>
        <taxon>50 kb inversion clade</taxon>
        <taxon>genistoids sensu lato</taxon>
        <taxon>core genistoids</taxon>
        <taxon>Crotalarieae</taxon>
        <taxon>Crotalaria</taxon>
    </lineage>
</organism>
<protein>
    <submittedName>
        <fullName evidence="2">Uncharacterized protein</fullName>
    </submittedName>
</protein>
<feature type="compositionally biased region" description="Basic and acidic residues" evidence="1">
    <location>
        <begin position="1"/>
        <end position="13"/>
    </location>
</feature>
<evidence type="ECO:0000256" key="1">
    <source>
        <dbReference type="SAM" id="MobiDB-lite"/>
    </source>
</evidence>